<dbReference type="SMR" id="M4E8Y4"/>
<dbReference type="Proteomes" id="UP000011750">
    <property type="component" value="Chromosome A06"/>
</dbReference>
<keyword evidence="6" id="KW-1185">Reference proteome</keyword>
<dbReference type="InterPro" id="IPR008942">
    <property type="entry name" value="ENTH_VHS"/>
</dbReference>
<organism evidence="5 6">
    <name type="scientific">Brassica campestris</name>
    <name type="common">Field mustard</name>
    <dbReference type="NCBI Taxonomy" id="3711"/>
    <lineage>
        <taxon>Eukaryota</taxon>
        <taxon>Viridiplantae</taxon>
        <taxon>Streptophyta</taxon>
        <taxon>Embryophyta</taxon>
        <taxon>Tracheophyta</taxon>
        <taxon>Spermatophyta</taxon>
        <taxon>Magnoliopsida</taxon>
        <taxon>eudicotyledons</taxon>
        <taxon>Gunneridae</taxon>
        <taxon>Pentapetalae</taxon>
        <taxon>rosids</taxon>
        <taxon>malvids</taxon>
        <taxon>Brassicales</taxon>
        <taxon>Brassicaceae</taxon>
        <taxon>Brassiceae</taxon>
        <taxon>Brassica</taxon>
    </lineage>
</organism>
<reference evidence="5 6" key="2">
    <citation type="journal article" date="2018" name="Hortic Res">
        <title>Improved Brassica rapa reference genome by single-molecule sequencing and chromosome conformation capture technologies.</title>
        <authorList>
            <person name="Zhang L."/>
            <person name="Cai X."/>
            <person name="Wu J."/>
            <person name="Liu M."/>
            <person name="Grob S."/>
            <person name="Cheng F."/>
            <person name="Liang J."/>
            <person name="Cai C."/>
            <person name="Liu Z."/>
            <person name="Liu B."/>
            <person name="Wang F."/>
            <person name="Li S."/>
            <person name="Liu F."/>
            <person name="Li X."/>
            <person name="Cheng L."/>
            <person name="Yang W."/>
            <person name="Li M.H."/>
            <person name="Grossniklaus U."/>
            <person name="Zheng H."/>
            <person name="Wang X."/>
        </authorList>
    </citation>
    <scope>NUCLEOTIDE SEQUENCE [LARGE SCALE GENOMIC DNA]</scope>
    <source>
        <strain evidence="5 6">cv. Chiifu-401-42</strain>
    </source>
</reference>
<dbReference type="RefSeq" id="XP_009152002.1">
    <property type="nucleotide sequence ID" value="XM_009153754.2"/>
</dbReference>
<evidence type="ECO:0000256" key="2">
    <source>
        <dbReference type="SAM" id="Coils"/>
    </source>
</evidence>
<dbReference type="CDD" id="cd16981">
    <property type="entry name" value="CID_RPRD_like"/>
    <property type="match status" value="1"/>
</dbReference>
<dbReference type="AlphaFoldDB" id="M4E8Y4"/>
<dbReference type="PANTHER" id="PTHR12460:SF23">
    <property type="entry name" value="ACTIN CYTOSKELETON-REGULATORY COMPLEX PROTEIN PAN1"/>
    <property type="match status" value="1"/>
</dbReference>
<dbReference type="GO" id="GO:0031124">
    <property type="term" value="P:mRNA 3'-end processing"/>
    <property type="evidence" value="ECO:0000318"/>
    <property type="project" value="GO_Central"/>
</dbReference>
<dbReference type="OrthoDB" id="10069473at2759"/>
<feature type="domain" description="CID" evidence="4">
    <location>
        <begin position="2"/>
        <end position="134"/>
    </location>
</feature>
<feature type="compositionally biased region" description="Basic and acidic residues" evidence="3">
    <location>
        <begin position="381"/>
        <end position="390"/>
    </location>
</feature>
<dbReference type="HOGENOM" id="CLU_024771_1_0_1"/>
<reference evidence="5 6" key="1">
    <citation type="journal article" date="2011" name="Nat. Genet.">
        <title>The genome of the mesopolyploid crop species Brassica rapa.</title>
        <authorList>
            <consortium name="Brassica rapa Genome Sequencing Project Consortium"/>
            <person name="Wang X."/>
            <person name="Wang H."/>
            <person name="Wang J."/>
            <person name="Sun R."/>
            <person name="Wu J."/>
            <person name="Liu S."/>
            <person name="Bai Y."/>
            <person name="Mun J.H."/>
            <person name="Bancroft I."/>
            <person name="Cheng F."/>
            <person name="Huang S."/>
            <person name="Li X."/>
            <person name="Hua W."/>
            <person name="Wang J."/>
            <person name="Wang X."/>
            <person name="Freeling M."/>
            <person name="Pires J.C."/>
            <person name="Paterson A.H."/>
            <person name="Chalhoub B."/>
            <person name="Wang B."/>
            <person name="Hayward A."/>
            <person name="Sharpe A.G."/>
            <person name="Park B.S."/>
            <person name="Weisshaar B."/>
            <person name="Liu B."/>
            <person name="Li B."/>
            <person name="Liu B."/>
            <person name="Tong C."/>
            <person name="Song C."/>
            <person name="Duran C."/>
            <person name="Peng C."/>
            <person name="Geng C."/>
            <person name="Koh C."/>
            <person name="Lin C."/>
            <person name="Edwards D."/>
            <person name="Mu D."/>
            <person name="Shen D."/>
            <person name="Soumpourou E."/>
            <person name="Li F."/>
            <person name="Fraser F."/>
            <person name="Conant G."/>
            <person name="Lassalle G."/>
            <person name="King G.J."/>
            <person name="Bonnema G."/>
            <person name="Tang H."/>
            <person name="Wang H."/>
            <person name="Belcram H."/>
            <person name="Zhou H."/>
            <person name="Hirakawa H."/>
            <person name="Abe H."/>
            <person name="Guo H."/>
            <person name="Wang H."/>
            <person name="Jin H."/>
            <person name="Parkin I.A."/>
            <person name="Batley J."/>
            <person name="Kim J.S."/>
            <person name="Just J."/>
            <person name="Li J."/>
            <person name="Xu J."/>
            <person name="Deng J."/>
            <person name="Kim J.A."/>
            <person name="Li J."/>
            <person name="Yu J."/>
            <person name="Meng J."/>
            <person name="Wang J."/>
            <person name="Min J."/>
            <person name="Poulain J."/>
            <person name="Wang J."/>
            <person name="Hatakeyama K."/>
            <person name="Wu K."/>
            <person name="Wang L."/>
            <person name="Fang L."/>
            <person name="Trick M."/>
            <person name="Links M.G."/>
            <person name="Zhao M."/>
            <person name="Jin M."/>
            <person name="Ramchiary N."/>
            <person name="Drou N."/>
            <person name="Berkman P.J."/>
            <person name="Cai Q."/>
            <person name="Huang Q."/>
            <person name="Li R."/>
            <person name="Tabata S."/>
            <person name="Cheng S."/>
            <person name="Zhang S."/>
            <person name="Zhang S."/>
            <person name="Huang S."/>
            <person name="Sato S."/>
            <person name="Sun S."/>
            <person name="Kwon S.J."/>
            <person name="Choi S.R."/>
            <person name="Lee T.H."/>
            <person name="Fan W."/>
            <person name="Zhao X."/>
            <person name="Tan X."/>
            <person name="Xu X."/>
            <person name="Wang Y."/>
            <person name="Qiu Y."/>
            <person name="Yin Y."/>
            <person name="Li Y."/>
            <person name="Du Y."/>
            <person name="Liao Y."/>
            <person name="Lim Y."/>
            <person name="Narusaka Y."/>
            <person name="Wang Y."/>
            <person name="Wang Z."/>
            <person name="Li Z."/>
            <person name="Wang Z."/>
            <person name="Xiong Z."/>
            <person name="Zhang Z."/>
        </authorList>
    </citation>
    <scope>NUCLEOTIDE SEQUENCE [LARGE SCALE GENOMIC DNA]</scope>
    <source>
        <strain evidence="5 6">cv. Chiifu-401-42</strain>
    </source>
</reference>
<keyword evidence="2" id="KW-0175">Coiled coil</keyword>
<dbReference type="eggNOG" id="KOG2669">
    <property type="taxonomic scope" value="Eukaryota"/>
</dbReference>
<sequence length="505" mass="55347">MGSSFNAQILVEKLSKLNNSQASIETLSHWCIFHMNKAKHVVETWGRQFHCSPREQRLAYLYLANDILQNSRRKGSEFVGEFWKVLPDALRDVIENGDDFARKAARRLVNIWEERKVFGSHGQILKEEILGKQPENGARNGALVPLKLKQASGTSLERVVSAVEALHGVQIDEDVIVGKCTNAAGYLERATQEVEKDLSSGHTPGPAVVKEVQGQHAILRDCIEQLGAVETSRISLISHLREALQEQELKLEQVRNHLQIARFQSDRTGDLCKQLLDHGISSQPPATEGEASKVSPATSAPQSFTHIDVQQSAPVMFASNPPNQSVVDPRKTAAAAVVARLTASTSSAEMLSHVLSSLASERIIGNNPPAVTGTPSSEEYPPEKRPKLQNHDQSYLQQLQQQNAATTSTATTTTPLLLPPPPPPYQLQPQYLQPLQPPGPVNQTPFNYTIATTSGPTQQQGQWVHGLTPLPTTSAPSDNSYQKFQGQDGFYGINPSVSMTPVTRQ</sequence>
<dbReference type="SMART" id="SM00582">
    <property type="entry name" value="RPR"/>
    <property type="match status" value="1"/>
</dbReference>
<feature type="coiled-coil region" evidence="2">
    <location>
        <begin position="237"/>
        <end position="264"/>
    </location>
</feature>
<evidence type="ECO:0000313" key="6">
    <source>
        <dbReference type="Proteomes" id="UP000011750"/>
    </source>
</evidence>
<dbReference type="PANTHER" id="PTHR12460">
    <property type="entry name" value="CYCLIN-DEPENDENT KINASE INHIBITOR-RELATED PROTEIN"/>
    <property type="match status" value="1"/>
</dbReference>
<evidence type="ECO:0000256" key="1">
    <source>
        <dbReference type="ARBA" id="ARBA00022664"/>
    </source>
</evidence>
<proteinExistence type="predicted"/>
<dbReference type="OMA" id="HAGNICR"/>
<dbReference type="InParanoid" id="M4E8Y4"/>
<evidence type="ECO:0000259" key="4">
    <source>
        <dbReference type="PROSITE" id="PS51391"/>
    </source>
</evidence>
<dbReference type="PROSITE" id="PS51391">
    <property type="entry name" value="CID"/>
    <property type="match status" value="1"/>
</dbReference>
<dbReference type="FunFam" id="1.25.40.90:FF:000018">
    <property type="entry name" value="ENTH/VHS family protein isoform 1"/>
    <property type="match status" value="1"/>
</dbReference>
<feature type="region of interest" description="Disordered" evidence="3">
    <location>
        <begin position="454"/>
        <end position="505"/>
    </location>
</feature>
<dbReference type="Gene3D" id="1.25.40.90">
    <property type="match status" value="1"/>
</dbReference>
<feature type="compositionally biased region" description="Polar residues" evidence="3">
    <location>
        <begin position="470"/>
        <end position="485"/>
    </location>
</feature>
<dbReference type="EnsemblPlants" id="Bra025240.1">
    <property type="protein sequence ID" value="Bra025240.1-P"/>
    <property type="gene ID" value="Bra025240"/>
</dbReference>
<protein>
    <recommendedName>
        <fullName evidence="4">CID domain-containing protein</fullName>
    </recommendedName>
</protein>
<dbReference type="Pfam" id="PF04818">
    <property type="entry name" value="CID"/>
    <property type="match status" value="1"/>
</dbReference>
<evidence type="ECO:0000256" key="3">
    <source>
        <dbReference type="SAM" id="MobiDB-lite"/>
    </source>
</evidence>
<feature type="compositionally biased region" description="Polar residues" evidence="3">
    <location>
        <begin position="495"/>
        <end position="505"/>
    </location>
</feature>
<feature type="region of interest" description="Disordered" evidence="3">
    <location>
        <begin position="364"/>
        <end position="392"/>
    </location>
</feature>
<accession>M4E8Y4</accession>
<dbReference type="FunCoup" id="M4E8Y4">
    <property type="interactions" value="3764"/>
</dbReference>
<evidence type="ECO:0000313" key="5">
    <source>
        <dbReference type="EnsemblPlants" id="Bra025240.1-P"/>
    </source>
</evidence>
<dbReference type="GeneID" id="103875259"/>
<keyword evidence="1" id="KW-0507">mRNA processing</keyword>
<dbReference type="Gramene" id="Bra025240.1">
    <property type="protein sequence ID" value="Bra025240.1-P"/>
    <property type="gene ID" value="Bra025240"/>
</dbReference>
<dbReference type="GO" id="GO:0005634">
    <property type="term" value="C:nucleus"/>
    <property type="evidence" value="ECO:0007669"/>
    <property type="project" value="UniProtKB-ARBA"/>
</dbReference>
<dbReference type="SUPFAM" id="SSF48464">
    <property type="entry name" value="ENTH/VHS domain"/>
    <property type="match status" value="1"/>
</dbReference>
<reference evidence="5" key="3">
    <citation type="submission" date="2023-03" db="UniProtKB">
        <authorList>
            <consortium name="EnsemblPlants"/>
        </authorList>
    </citation>
    <scope>IDENTIFICATION</scope>
    <source>
        <strain evidence="5">cv. Chiifu-401-42</strain>
    </source>
</reference>
<name>M4E8Y4_BRACM</name>
<feature type="region of interest" description="Disordered" evidence="3">
    <location>
        <begin position="278"/>
        <end position="300"/>
    </location>
</feature>
<dbReference type="KEGG" id="brp:103875259"/>
<dbReference type="GO" id="GO:0000993">
    <property type="term" value="F:RNA polymerase II complex binding"/>
    <property type="evidence" value="ECO:0000318"/>
    <property type="project" value="GO_Central"/>
</dbReference>
<dbReference type="InterPro" id="IPR006569">
    <property type="entry name" value="CID_dom"/>
</dbReference>
<dbReference type="STRING" id="51351.M4E8Y4"/>